<accession>A0A9P0CVI4</accession>
<organism evidence="6 7">
    <name type="scientific">Psylliodes chrysocephalus</name>
    <dbReference type="NCBI Taxonomy" id="3402493"/>
    <lineage>
        <taxon>Eukaryota</taxon>
        <taxon>Metazoa</taxon>
        <taxon>Ecdysozoa</taxon>
        <taxon>Arthropoda</taxon>
        <taxon>Hexapoda</taxon>
        <taxon>Insecta</taxon>
        <taxon>Pterygota</taxon>
        <taxon>Neoptera</taxon>
        <taxon>Endopterygota</taxon>
        <taxon>Coleoptera</taxon>
        <taxon>Polyphaga</taxon>
        <taxon>Cucujiformia</taxon>
        <taxon>Chrysomeloidea</taxon>
        <taxon>Chrysomelidae</taxon>
        <taxon>Galerucinae</taxon>
        <taxon>Alticini</taxon>
        <taxon>Psylliodes</taxon>
    </lineage>
</organism>
<dbReference type="EMBL" id="OV651814">
    <property type="protein sequence ID" value="CAH1105729.1"/>
    <property type="molecule type" value="Genomic_DNA"/>
</dbReference>
<dbReference type="CDD" id="cd00143">
    <property type="entry name" value="PP2Cc"/>
    <property type="match status" value="1"/>
</dbReference>
<dbReference type="Proteomes" id="UP001153636">
    <property type="component" value="Chromosome 2"/>
</dbReference>
<dbReference type="GO" id="GO:0005739">
    <property type="term" value="C:mitochondrion"/>
    <property type="evidence" value="ECO:0007669"/>
    <property type="project" value="TreeGrafter"/>
</dbReference>
<reference evidence="6" key="1">
    <citation type="submission" date="2022-01" db="EMBL/GenBank/DDBJ databases">
        <authorList>
            <person name="King R."/>
        </authorList>
    </citation>
    <scope>NUCLEOTIDE SEQUENCE</scope>
</reference>
<dbReference type="PANTHER" id="PTHR13832">
    <property type="entry name" value="PROTEIN PHOSPHATASE 2C"/>
    <property type="match status" value="1"/>
</dbReference>
<dbReference type="GO" id="GO:0046872">
    <property type="term" value="F:metal ion binding"/>
    <property type="evidence" value="ECO:0007669"/>
    <property type="project" value="UniProtKB-KW"/>
</dbReference>
<evidence type="ECO:0000256" key="2">
    <source>
        <dbReference type="ARBA" id="ARBA00022801"/>
    </source>
</evidence>
<dbReference type="InterPro" id="IPR036457">
    <property type="entry name" value="PPM-type-like_dom_sf"/>
</dbReference>
<dbReference type="Gene3D" id="3.60.40.10">
    <property type="entry name" value="PPM-type phosphatase domain"/>
    <property type="match status" value="1"/>
</dbReference>
<proteinExistence type="inferred from homology"/>
<dbReference type="InterPro" id="IPR015655">
    <property type="entry name" value="PP2C"/>
</dbReference>
<evidence type="ECO:0000259" key="5">
    <source>
        <dbReference type="PROSITE" id="PS51746"/>
    </source>
</evidence>
<dbReference type="InterPro" id="IPR001932">
    <property type="entry name" value="PPM-type_phosphatase-like_dom"/>
</dbReference>
<keyword evidence="7" id="KW-1185">Reference proteome</keyword>
<comment type="similarity">
    <text evidence="4">Belongs to the PP2C family.</text>
</comment>
<feature type="domain" description="PPM-type phosphatase" evidence="5">
    <location>
        <begin position="105"/>
        <end position="508"/>
    </location>
</feature>
<dbReference type="PROSITE" id="PS01032">
    <property type="entry name" value="PPM_1"/>
    <property type="match status" value="1"/>
</dbReference>
<evidence type="ECO:0000256" key="1">
    <source>
        <dbReference type="ARBA" id="ARBA00022723"/>
    </source>
</evidence>
<dbReference type="PANTHER" id="PTHR13832:SF792">
    <property type="entry name" value="GM14286P"/>
    <property type="match status" value="1"/>
</dbReference>
<name>A0A9P0CVI4_9CUCU</name>
<keyword evidence="3 4" id="KW-0904">Protein phosphatase</keyword>
<keyword evidence="1" id="KW-0479">Metal-binding</keyword>
<dbReference type="SMART" id="SM00332">
    <property type="entry name" value="PP2Cc"/>
    <property type="match status" value="1"/>
</dbReference>
<evidence type="ECO:0000313" key="6">
    <source>
        <dbReference type="EMBL" id="CAH1105729.1"/>
    </source>
</evidence>
<sequence length="518" mass="58719">MVVGCRTRQLFNSSKTAFLFQNFNFSTYRPFYRKCSNFLTKDPFGIGFNRLNSLVNLCCGCRHLSVDHFQSSDNRTTIPKLTPQEVDDILRTNEYYHEFSEGSSVKSYESNQLASNNPIEDTRAEASCLLTTGFLFGVFDGHGGSACAQVISKRLYYYIAACLLPHDSLLEYIKSVLSQQPKDLIASYNDKVQFVDDIRQLYEKSFAKFLADLSKEGPVKTFEMHNAIEQAFLRLDRDISNEAVPKKGEDLNLKTMSVAMSGSVVCLAHIDGPHLHVASVGDCTAVLGTLSETNSWIANKLTNEHNTYNQAEVDRILKEHPYNESLSVIRMDRLLGHLAPLRAMGDFRFKWSNDIMKNVIAKHFGDQIVLHNYHTPPYLTCKPEVKHHRLTARDKFLIIGTDGLWDMMTPLQAVRLVGEHMKGKVTLSPLTLPKKNMTLSEINEMLLQRKEGLKTKPRDSNASTHIIRHALGGTEFGLDHSKISQLLTLPEDVVRVFRDDITVTIIYFDSEYLRHCPA</sequence>
<gene>
    <name evidence="6" type="ORF">PSYICH_LOCUS6401</name>
</gene>
<evidence type="ECO:0000256" key="4">
    <source>
        <dbReference type="RuleBase" id="RU003465"/>
    </source>
</evidence>
<dbReference type="GO" id="GO:0004741">
    <property type="term" value="F:[pyruvate dehydrogenase (acetyl-transferring)]-phosphatase activity"/>
    <property type="evidence" value="ECO:0007669"/>
    <property type="project" value="TreeGrafter"/>
</dbReference>
<dbReference type="InterPro" id="IPR000222">
    <property type="entry name" value="PP2C_BS"/>
</dbReference>
<dbReference type="SUPFAM" id="SSF81606">
    <property type="entry name" value="PP2C-like"/>
    <property type="match status" value="1"/>
</dbReference>
<dbReference type="Pfam" id="PF00481">
    <property type="entry name" value="PP2C"/>
    <property type="match status" value="1"/>
</dbReference>
<protein>
    <recommendedName>
        <fullName evidence="5">PPM-type phosphatase domain-containing protein</fullName>
    </recommendedName>
</protein>
<dbReference type="AlphaFoldDB" id="A0A9P0CVI4"/>
<dbReference type="OrthoDB" id="420076at2759"/>
<evidence type="ECO:0000256" key="3">
    <source>
        <dbReference type="ARBA" id="ARBA00022912"/>
    </source>
</evidence>
<keyword evidence="2 4" id="KW-0378">Hydrolase</keyword>
<dbReference type="PROSITE" id="PS51746">
    <property type="entry name" value="PPM_2"/>
    <property type="match status" value="1"/>
</dbReference>
<evidence type="ECO:0000313" key="7">
    <source>
        <dbReference type="Proteomes" id="UP001153636"/>
    </source>
</evidence>